<keyword evidence="3" id="KW-1185">Reference proteome</keyword>
<feature type="compositionally biased region" description="Basic and acidic residues" evidence="1">
    <location>
        <begin position="255"/>
        <end position="272"/>
    </location>
</feature>
<accession>A0AAE0XUR3</accession>
<evidence type="ECO:0000313" key="3">
    <source>
        <dbReference type="Proteomes" id="UP001283361"/>
    </source>
</evidence>
<feature type="compositionally biased region" description="Basic and acidic residues" evidence="1">
    <location>
        <begin position="377"/>
        <end position="389"/>
    </location>
</feature>
<organism evidence="2 3">
    <name type="scientific">Elysia crispata</name>
    <name type="common">lettuce slug</name>
    <dbReference type="NCBI Taxonomy" id="231223"/>
    <lineage>
        <taxon>Eukaryota</taxon>
        <taxon>Metazoa</taxon>
        <taxon>Spiralia</taxon>
        <taxon>Lophotrochozoa</taxon>
        <taxon>Mollusca</taxon>
        <taxon>Gastropoda</taxon>
        <taxon>Heterobranchia</taxon>
        <taxon>Euthyneura</taxon>
        <taxon>Panpulmonata</taxon>
        <taxon>Sacoglossa</taxon>
        <taxon>Placobranchoidea</taxon>
        <taxon>Plakobranchidae</taxon>
        <taxon>Elysia</taxon>
    </lineage>
</organism>
<evidence type="ECO:0000313" key="2">
    <source>
        <dbReference type="EMBL" id="KAK3714006.1"/>
    </source>
</evidence>
<dbReference type="AlphaFoldDB" id="A0AAE0XUR3"/>
<proteinExistence type="predicted"/>
<evidence type="ECO:0000256" key="1">
    <source>
        <dbReference type="SAM" id="MobiDB-lite"/>
    </source>
</evidence>
<feature type="compositionally biased region" description="Polar residues" evidence="1">
    <location>
        <begin position="192"/>
        <end position="214"/>
    </location>
</feature>
<sequence length="881" mass="100077">MSDGENRIISIRPELRSRTIILPCAYYHGGSHFIAKNVRLLTFSRQHINRSFRYSYTHKISKSRMCTSGYSGVRRKGSNRKRHLARRRRRSYISTLSGTYRNYPCACANVRSKRRVHNRYTIGDLVAMRRDPSKGRDENINNNNEDDYDAVTVTSKQGSMGPKYNKSTCVNKRGSMCASEALDSYQKAYGPSQKQSSKTVETVNSGRGLQQGAQDNDERKKTTRGMKGVCTVSDSNRNLEDCGLSYDKTRKRTTPRKDGKPSPGPMKHDTAQLHDPYLADDSDKIINRLVPQTSITKQRSLRFSSDIIHQSRSPSKGTAKDFLFRSRWTDQSVTGSKRDSVSSWPGRLKANDWKTIMTTRPRSITSNSSLFSNQANRNERTRLSRTHERQPSIRENLLTYWDTHPELYNPDMIPLSFYKMKTQAELSSGAELLPAFPSQISLGSIIRSSVPSIPSFTKDFMSRPSMEGVSASALTSDQIPARAGERDSFFTAKSVRTLPKLHKRFFDVGKSDSKKVSFGSADSMLGRQSSLKIKIITGDRSSDAIHDTESGPNLVRLPSVDCGRQSISLLAGHRVELAWRRRVARIPESSHTAGADFESAERRHHAQDTHRAFSCCRIPTLRHSPAYILAPQQTRLRVLLEPTEECGHRKTSCRQLAERLNLERILVGRTYEKPFSQPSTIVSQRTPPFGDPRQPREERISSSGDRRQPREERVSSSGDRRQPREERVSSSGDRRQPREERVSSSGDRRQPREERISSSGDRRQPREERTSPFDDCKKPHEGPFWKGAVRIDKYNIGTQRFYPWAPFNPAQVKRVQQRVLQAARALCVPHLSPIPPRRRFPKVASSLDIGKKMSSATGKSTLQLSRDYFFGRGINHLILAR</sequence>
<feature type="region of interest" description="Disordered" evidence="1">
    <location>
        <begin position="188"/>
        <end position="272"/>
    </location>
</feature>
<dbReference type="Proteomes" id="UP001283361">
    <property type="component" value="Unassembled WGS sequence"/>
</dbReference>
<feature type="region of interest" description="Disordered" evidence="1">
    <location>
        <begin position="676"/>
        <end position="782"/>
    </location>
</feature>
<feature type="compositionally biased region" description="Polar residues" evidence="1">
    <location>
        <begin position="676"/>
        <end position="686"/>
    </location>
</feature>
<reference evidence="2" key="1">
    <citation type="journal article" date="2023" name="G3 (Bethesda)">
        <title>A reference genome for the long-term kleptoplast-retaining sea slug Elysia crispata morphotype clarki.</title>
        <authorList>
            <person name="Eastman K.E."/>
            <person name="Pendleton A.L."/>
            <person name="Shaikh M.A."/>
            <person name="Suttiyut T."/>
            <person name="Ogas R."/>
            <person name="Tomko P."/>
            <person name="Gavelis G."/>
            <person name="Widhalm J.R."/>
            <person name="Wisecaver J.H."/>
        </authorList>
    </citation>
    <scope>NUCLEOTIDE SEQUENCE</scope>
    <source>
        <strain evidence="2">ECLA1</strain>
    </source>
</reference>
<dbReference type="EMBL" id="JAWDGP010007548">
    <property type="protein sequence ID" value="KAK3714006.1"/>
    <property type="molecule type" value="Genomic_DNA"/>
</dbReference>
<name>A0AAE0XUR3_9GAST</name>
<feature type="region of interest" description="Disordered" evidence="1">
    <location>
        <begin position="365"/>
        <end position="389"/>
    </location>
</feature>
<gene>
    <name evidence="2" type="ORF">RRG08_009704</name>
</gene>
<protein>
    <submittedName>
        <fullName evidence="2">Uncharacterized protein</fullName>
    </submittedName>
</protein>
<feature type="compositionally biased region" description="Polar residues" evidence="1">
    <location>
        <begin position="365"/>
        <end position="376"/>
    </location>
</feature>
<feature type="compositionally biased region" description="Basic and acidic residues" evidence="1">
    <location>
        <begin position="693"/>
        <end position="782"/>
    </location>
</feature>
<comment type="caution">
    <text evidence="2">The sequence shown here is derived from an EMBL/GenBank/DDBJ whole genome shotgun (WGS) entry which is preliminary data.</text>
</comment>